<keyword evidence="2" id="KW-0235">DNA replication</keyword>
<evidence type="ECO:0000313" key="6">
    <source>
        <dbReference type="EMBL" id="QTL96647.1"/>
    </source>
</evidence>
<keyword evidence="7" id="KW-1185">Reference proteome</keyword>
<evidence type="ECO:0000313" key="7">
    <source>
        <dbReference type="Proteomes" id="UP000665020"/>
    </source>
</evidence>
<sequence>MDEEVLSALAYFQEQLEEMSLRFQKLKDITYKIYQENEELRQENEELKDIVFEKQKEPKGKGYSNLFRLYKEGYHICHPSFGERRKGDCLFCQKLMDKQFEE</sequence>
<dbReference type="AlphaFoldDB" id="A0A8A7KCN0"/>
<reference evidence="6" key="1">
    <citation type="submission" date="2019-12" db="EMBL/GenBank/DDBJ databases">
        <authorList>
            <person name="zhang j."/>
            <person name="sun C.M."/>
        </authorList>
    </citation>
    <scope>NUCLEOTIDE SEQUENCE</scope>
    <source>
        <strain evidence="6">NS-1</strain>
    </source>
</reference>
<dbReference type="Pfam" id="PF06156">
    <property type="entry name" value="YabA"/>
    <property type="match status" value="1"/>
</dbReference>
<evidence type="ECO:0000256" key="5">
    <source>
        <dbReference type="ARBA" id="ARBA00022880"/>
    </source>
</evidence>
<evidence type="ECO:0000256" key="1">
    <source>
        <dbReference type="ARBA" id="ARBA00022490"/>
    </source>
</evidence>
<dbReference type="KEGG" id="ifn:GM661_00990"/>
<proteinExistence type="predicted"/>
<name>A0A8A7KCN0_9FIRM</name>
<dbReference type="PIRSF" id="PIRSF021439">
    <property type="entry name" value="DUF972"/>
    <property type="match status" value="1"/>
</dbReference>
<accession>A0A8A7KCN0</accession>
<keyword evidence="1" id="KW-0963">Cytoplasm</keyword>
<dbReference type="EMBL" id="CP046640">
    <property type="protein sequence ID" value="QTL96647.1"/>
    <property type="molecule type" value="Genomic_DNA"/>
</dbReference>
<keyword evidence="3" id="KW-0479">Metal-binding</keyword>
<dbReference type="Proteomes" id="UP000665020">
    <property type="component" value="Chromosome"/>
</dbReference>
<evidence type="ECO:0000256" key="3">
    <source>
        <dbReference type="ARBA" id="ARBA00022723"/>
    </source>
</evidence>
<dbReference type="RefSeq" id="WP_125987296.1">
    <property type="nucleotide sequence ID" value="NZ_CP046640.1"/>
</dbReference>
<keyword evidence="5" id="KW-0236">DNA replication inhibitor</keyword>
<dbReference type="InterPro" id="IPR010377">
    <property type="entry name" value="YabA"/>
</dbReference>
<evidence type="ECO:0000256" key="4">
    <source>
        <dbReference type="ARBA" id="ARBA00022833"/>
    </source>
</evidence>
<keyword evidence="4" id="KW-0862">Zinc</keyword>
<evidence type="ECO:0000256" key="2">
    <source>
        <dbReference type="ARBA" id="ARBA00022705"/>
    </source>
</evidence>
<dbReference type="GO" id="GO:0008156">
    <property type="term" value="P:negative regulation of DNA replication"/>
    <property type="evidence" value="ECO:0007669"/>
    <property type="project" value="UniProtKB-KW"/>
</dbReference>
<organism evidence="6 7">
    <name type="scientific">Iocasia fonsfrigidae</name>
    <dbReference type="NCBI Taxonomy" id="2682810"/>
    <lineage>
        <taxon>Bacteria</taxon>
        <taxon>Bacillati</taxon>
        <taxon>Bacillota</taxon>
        <taxon>Clostridia</taxon>
        <taxon>Halanaerobiales</taxon>
        <taxon>Halanaerobiaceae</taxon>
        <taxon>Iocasia</taxon>
    </lineage>
</organism>
<protein>
    <submittedName>
        <fullName evidence="6">DUF972 family protein</fullName>
    </submittedName>
</protein>
<dbReference type="GO" id="GO:0006260">
    <property type="term" value="P:DNA replication"/>
    <property type="evidence" value="ECO:0007669"/>
    <property type="project" value="UniProtKB-KW"/>
</dbReference>
<dbReference type="GO" id="GO:0046872">
    <property type="term" value="F:metal ion binding"/>
    <property type="evidence" value="ECO:0007669"/>
    <property type="project" value="UniProtKB-KW"/>
</dbReference>
<gene>
    <name evidence="6" type="ORF">GM661_00990</name>
</gene>